<dbReference type="RefSeq" id="XP_045951706.1">
    <property type="nucleotide sequence ID" value="XM_046105251.1"/>
</dbReference>
<accession>A0A9P8RG19</accession>
<dbReference type="Proteomes" id="UP000758603">
    <property type="component" value="Unassembled WGS sequence"/>
</dbReference>
<dbReference type="SUPFAM" id="SSF63829">
    <property type="entry name" value="Calcium-dependent phosphotriesterase"/>
    <property type="match status" value="1"/>
</dbReference>
<sequence>MAGLLFKVFTTLVVLLSAFIYQIQFPRMVSLGLGIGRKVELLSTFPYTCRRIYHERIQACEDMWLSESTRQLFLACSDPLARARWMPTMGHFNVSARGMSDAILVLDIDDLASDSEVMPRVLDTPGFPGTNGDGRLYLSGFSGSDDEDGSVRLWVVNLKPSVDPVTKDFLDHAKFGANTTIELFRTGSKAEKLDHLKTFVHPQIVNPNRVAAVGGNSNAFYFTNDHGTIKTGLKFHISPLIGTGDVSYCDETSCRQVASSLKFPNGLAKGGDGRIYVPSSMLGLIDIFQPQINGDLVKVDSINANYVLDNLSPDRNGNIYAAAIPDAMKFFAANKDPLNKNAPTTALKITKNAKGQYEVSKEIEDGMNEVLPGATTVLHDYKTGRLFFSGVYAPYMAVCERR</sequence>
<dbReference type="AlphaFoldDB" id="A0A9P8RG19"/>
<comment type="caution">
    <text evidence="1">The sequence shown here is derived from an EMBL/GenBank/DDBJ whole genome shotgun (WGS) entry which is preliminary data.</text>
</comment>
<proteinExistence type="predicted"/>
<protein>
    <recommendedName>
        <fullName evidence="3">Serum paraoxonase/arylesterase</fullName>
    </recommendedName>
</protein>
<dbReference type="Gene3D" id="2.120.10.30">
    <property type="entry name" value="TolB, C-terminal domain"/>
    <property type="match status" value="1"/>
</dbReference>
<dbReference type="GeneID" id="70134142"/>
<dbReference type="InterPro" id="IPR051288">
    <property type="entry name" value="Serum_paraoxonase/arylesterase"/>
</dbReference>
<dbReference type="PANTHER" id="PTHR11799">
    <property type="entry name" value="PARAOXONASE"/>
    <property type="match status" value="1"/>
</dbReference>
<dbReference type="InterPro" id="IPR011042">
    <property type="entry name" value="6-blade_b-propeller_TolB-like"/>
</dbReference>
<evidence type="ECO:0000313" key="1">
    <source>
        <dbReference type="EMBL" id="KAH6645192.1"/>
    </source>
</evidence>
<gene>
    <name evidence="1" type="ORF">BKA67DRAFT_596055</name>
</gene>
<dbReference type="PANTHER" id="PTHR11799:SF20">
    <property type="entry name" value="SMP-30_GLUCONOLACTONASE_LRE-LIKE REGION DOMAIN-CONTAINING PROTEIN"/>
    <property type="match status" value="1"/>
</dbReference>
<name>A0A9P8RG19_9PEZI</name>
<evidence type="ECO:0000313" key="2">
    <source>
        <dbReference type="Proteomes" id="UP000758603"/>
    </source>
</evidence>
<dbReference type="OrthoDB" id="5307922at2759"/>
<organism evidence="1 2">
    <name type="scientific">Truncatella angustata</name>
    <dbReference type="NCBI Taxonomy" id="152316"/>
    <lineage>
        <taxon>Eukaryota</taxon>
        <taxon>Fungi</taxon>
        <taxon>Dikarya</taxon>
        <taxon>Ascomycota</taxon>
        <taxon>Pezizomycotina</taxon>
        <taxon>Sordariomycetes</taxon>
        <taxon>Xylariomycetidae</taxon>
        <taxon>Amphisphaeriales</taxon>
        <taxon>Sporocadaceae</taxon>
        <taxon>Truncatella</taxon>
    </lineage>
</organism>
<evidence type="ECO:0008006" key="3">
    <source>
        <dbReference type="Google" id="ProtNLM"/>
    </source>
</evidence>
<reference evidence="1" key="1">
    <citation type="journal article" date="2021" name="Nat. Commun.">
        <title>Genetic determinants of endophytism in the Arabidopsis root mycobiome.</title>
        <authorList>
            <person name="Mesny F."/>
            <person name="Miyauchi S."/>
            <person name="Thiergart T."/>
            <person name="Pickel B."/>
            <person name="Atanasova L."/>
            <person name="Karlsson M."/>
            <person name="Huettel B."/>
            <person name="Barry K.W."/>
            <person name="Haridas S."/>
            <person name="Chen C."/>
            <person name="Bauer D."/>
            <person name="Andreopoulos W."/>
            <person name="Pangilinan J."/>
            <person name="LaButti K."/>
            <person name="Riley R."/>
            <person name="Lipzen A."/>
            <person name="Clum A."/>
            <person name="Drula E."/>
            <person name="Henrissat B."/>
            <person name="Kohler A."/>
            <person name="Grigoriev I.V."/>
            <person name="Martin F.M."/>
            <person name="Hacquard S."/>
        </authorList>
    </citation>
    <scope>NUCLEOTIDE SEQUENCE</scope>
    <source>
        <strain evidence="1">MPI-SDFR-AT-0073</strain>
    </source>
</reference>
<dbReference type="EMBL" id="JAGPXC010000012">
    <property type="protein sequence ID" value="KAH6645192.1"/>
    <property type="molecule type" value="Genomic_DNA"/>
</dbReference>
<keyword evidence="2" id="KW-1185">Reference proteome</keyword>